<evidence type="ECO:0000313" key="2">
    <source>
        <dbReference type="EMBL" id="MBB6092466.1"/>
    </source>
</evidence>
<dbReference type="RefSeq" id="WP_184330263.1">
    <property type="nucleotide sequence ID" value="NZ_JACHHZ010000002.1"/>
</dbReference>
<evidence type="ECO:0000313" key="3">
    <source>
        <dbReference type="Proteomes" id="UP000588068"/>
    </source>
</evidence>
<dbReference type="InterPro" id="IPR000182">
    <property type="entry name" value="GNAT_dom"/>
</dbReference>
<dbReference type="GO" id="GO:0016747">
    <property type="term" value="F:acyltransferase activity, transferring groups other than amino-acyl groups"/>
    <property type="evidence" value="ECO:0007669"/>
    <property type="project" value="InterPro"/>
</dbReference>
<dbReference type="Proteomes" id="UP000588068">
    <property type="component" value="Unassembled WGS sequence"/>
</dbReference>
<reference evidence="2 3" key="1">
    <citation type="submission" date="2020-08" db="EMBL/GenBank/DDBJ databases">
        <title>Genomic Encyclopedia of Type Strains, Phase IV (KMG-IV): sequencing the most valuable type-strain genomes for metagenomic binning, comparative biology and taxonomic classification.</title>
        <authorList>
            <person name="Goeker M."/>
        </authorList>
    </citation>
    <scope>NUCLEOTIDE SEQUENCE [LARGE SCALE GENOMIC DNA]</scope>
    <source>
        <strain evidence="2 3">DSM 26723</strain>
    </source>
</reference>
<accession>A0A841HI42</accession>
<dbReference type="SUPFAM" id="SSF55729">
    <property type="entry name" value="Acyl-CoA N-acyltransferases (Nat)"/>
    <property type="match status" value="1"/>
</dbReference>
<dbReference type="PROSITE" id="PS51186">
    <property type="entry name" value="GNAT"/>
    <property type="match status" value="1"/>
</dbReference>
<evidence type="ECO:0000259" key="1">
    <source>
        <dbReference type="PROSITE" id="PS51186"/>
    </source>
</evidence>
<feature type="domain" description="N-acetyltransferase" evidence="1">
    <location>
        <begin position="3"/>
        <end position="164"/>
    </location>
</feature>
<dbReference type="AlphaFoldDB" id="A0A841HI42"/>
<organism evidence="2 3">
    <name type="scientific">Povalibacter uvarum</name>
    <dbReference type="NCBI Taxonomy" id="732238"/>
    <lineage>
        <taxon>Bacteria</taxon>
        <taxon>Pseudomonadati</taxon>
        <taxon>Pseudomonadota</taxon>
        <taxon>Gammaproteobacteria</taxon>
        <taxon>Steroidobacterales</taxon>
        <taxon>Steroidobacteraceae</taxon>
        <taxon>Povalibacter</taxon>
    </lineage>
</organism>
<dbReference type="Pfam" id="PF00583">
    <property type="entry name" value="Acetyltransf_1"/>
    <property type="match status" value="1"/>
</dbReference>
<keyword evidence="3" id="KW-1185">Reference proteome</keyword>
<protein>
    <recommendedName>
        <fullName evidence="1">N-acetyltransferase domain-containing protein</fullName>
    </recommendedName>
</protein>
<proteinExistence type="predicted"/>
<name>A0A841HI42_9GAMM</name>
<dbReference type="Gene3D" id="3.40.630.30">
    <property type="match status" value="1"/>
</dbReference>
<dbReference type="InterPro" id="IPR016181">
    <property type="entry name" value="Acyl_CoA_acyltransferase"/>
</dbReference>
<comment type="caution">
    <text evidence="2">The sequence shown here is derived from an EMBL/GenBank/DDBJ whole genome shotgun (WGS) entry which is preliminary data.</text>
</comment>
<sequence>MSVAIRPCIARDFDSILGINAAAAPNVALLDRAELLRLTSMSGVFVVAETRAGIVGYVLAMNSSANYDGEEFQHFRASLARPFLYIDQVAISLDARRSSVASDLYAHVEDLCGSRDVRMLCCEVNVDPPNPVSMRFHEKRGFSRFGELDTSDGRCVALLVKALSES</sequence>
<dbReference type="EMBL" id="JACHHZ010000002">
    <property type="protein sequence ID" value="MBB6092466.1"/>
    <property type="molecule type" value="Genomic_DNA"/>
</dbReference>
<gene>
    <name evidence="2" type="ORF">HNQ60_001344</name>
</gene>